<dbReference type="EMBL" id="JAGIOF010000001">
    <property type="protein sequence ID" value="MBP2385226.1"/>
    <property type="molecule type" value="Genomic_DNA"/>
</dbReference>
<name>A0ABS4XA87_9MICC</name>
<evidence type="ECO:0000313" key="1">
    <source>
        <dbReference type="EMBL" id="MBP2385226.1"/>
    </source>
</evidence>
<evidence type="ECO:0008006" key="3">
    <source>
        <dbReference type="Google" id="ProtNLM"/>
    </source>
</evidence>
<gene>
    <name evidence="1" type="ORF">JOF47_000737</name>
</gene>
<protein>
    <recommendedName>
        <fullName evidence="3">DUF3046 domain-containing protein</fullName>
    </recommendedName>
</protein>
<dbReference type="RefSeq" id="WP_209996012.1">
    <property type="nucleotide sequence ID" value="NZ_BAAAJY010000012.1"/>
</dbReference>
<sequence>MRLSDFWRLMDDEFGAGYSRTLASSLVLAEVGGVTAVDALNRGTPPRAVWLAICNIQDVPPERRLGKDLPPKEQ</sequence>
<dbReference type="Pfam" id="PF11248">
    <property type="entry name" value="DUF3046"/>
    <property type="match status" value="1"/>
</dbReference>
<accession>A0ABS4XA87</accession>
<organism evidence="1 2">
    <name type="scientific">Paeniglutamicibacter kerguelensis</name>
    <dbReference type="NCBI Taxonomy" id="254788"/>
    <lineage>
        <taxon>Bacteria</taxon>
        <taxon>Bacillati</taxon>
        <taxon>Actinomycetota</taxon>
        <taxon>Actinomycetes</taxon>
        <taxon>Micrococcales</taxon>
        <taxon>Micrococcaceae</taxon>
        <taxon>Paeniglutamicibacter</taxon>
    </lineage>
</organism>
<reference evidence="1 2" key="1">
    <citation type="submission" date="2021-03" db="EMBL/GenBank/DDBJ databases">
        <title>Sequencing the genomes of 1000 actinobacteria strains.</title>
        <authorList>
            <person name="Klenk H.-P."/>
        </authorList>
    </citation>
    <scope>NUCLEOTIDE SEQUENCE [LARGE SCALE GENOMIC DNA]</scope>
    <source>
        <strain evidence="1 2">DSM 15797</strain>
    </source>
</reference>
<dbReference type="InterPro" id="IPR021408">
    <property type="entry name" value="DUF3046"/>
</dbReference>
<evidence type="ECO:0000313" key="2">
    <source>
        <dbReference type="Proteomes" id="UP001296993"/>
    </source>
</evidence>
<dbReference type="Proteomes" id="UP001296993">
    <property type="component" value="Unassembled WGS sequence"/>
</dbReference>
<proteinExistence type="predicted"/>
<comment type="caution">
    <text evidence="1">The sequence shown here is derived from an EMBL/GenBank/DDBJ whole genome shotgun (WGS) entry which is preliminary data.</text>
</comment>
<keyword evidence="2" id="KW-1185">Reference proteome</keyword>